<gene>
    <name evidence="2" type="ORF">METZ01_LOCUS378894</name>
</gene>
<accession>A0A382TVE3</accession>
<feature type="region of interest" description="Disordered" evidence="1">
    <location>
        <begin position="116"/>
        <end position="135"/>
    </location>
</feature>
<name>A0A382TVE3_9ZZZZ</name>
<evidence type="ECO:0000256" key="1">
    <source>
        <dbReference type="SAM" id="MobiDB-lite"/>
    </source>
</evidence>
<dbReference type="AlphaFoldDB" id="A0A382TVE3"/>
<sequence>PYDSPYYFHYHWTQTEGANDLQNIVGQTTPELSFTVGNPHSSSVEHFVSGEHSENKSYTWNLNAKSEHPIKLNGSCGVWTTYMHEHEDDATITITIQPEPNVDPLAASAEDFRREGDGNSIITSDDWDDSSHGGSNDYNDYDAELMKWFEPHDNNGDQNDADLYFTAYDSDDADGMCDAGGPPTCVYDCDDFFTLMDLDGELLENISNDQLCNFIIDLPDNDCIADCDENMLTEINESVSDCNECLAAENCDEEFGGCPDGTIEDCSGDGDCAPVESLGDGWCDGEDEAFGYDLSCYN</sequence>
<reference evidence="2" key="1">
    <citation type="submission" date="2018-05" db="EMBL/GenBank/DDBJ databases">
        <authorList>
            <person name="Lanie J.A."/>
            <person name="Ng W.-L."/>
            <person name="Kazmierczak K.M."/>
            <person name="Andrzejewski T.M."/>
            <person name="Davidsen T.M."/>
            <person name="Wayne K.J."/>
            <person name="Tettelin H."/>
            <person name="Glass J.I."/>
            <person name="Rusch D."/>
            <person name="Podicherti R."/>
            <person name="Tsui H.-C.T."/>
            <person name="Winkler M.E."/>
        </authorList>
    </citation>
    <scope>NUCLEOTIDE SEQUENCE</scope>
</reference>
<organism evidence="2">
    <name type="scientific">marine metagenome</name>
    <dbReference type="NCBI Taxonomy" id="408172"/>
    <lineage>
        <taxon>unclassified sequences</taxon>
        <taxon>metagenomes</taxon>
        <taxon>ecological metagenomes</taxon>
    </lineage>
</organism>
<evidence type="ECO:0000313" key="2">
    <source>
        <dbReference type="EMBL" id="SVD26040.1"/>
    </source>
</evidence>
<feature type="non-terminal residue" evidence="2">
    <location>
        <position position="298"/>
    </location>
</feature>
<protein>
    <submittedName>
        <fullName evidence="2">Uncharacterized protein</fullName>
    </submittedName>
</protein>
<dbReference type="EMBL" id="UINC01139476">
    <property type="protein sequence ID" value="SVD26040.1"/>
    <property type="molecule type" value="Genomic_DNA"/>
</dbReference>
<feature type="non-terminal residue" evidence="2">
    <location>
        <position position="1"/>
    </location>
</feature>
<proteinExistence type="predicted"/>